<organism evidence="1 2">
    <name type="scientific">Pleurodeles waltl</name>
    <name type="common">Iberian ribbed newt</name>
    <dbReference type="NCBI Taxonomy" id="8319"/>
    <lineage>
        <taxon>Eukaryota</taxon>
        <taxon>Metazoa</taxon>
        <taxon>Chordata</taxon>
        <taxon>Craniata</taxon>
        <taxon>Vertebrata</taxon>
        <taxon>Euteleostomi</taxon>
        <taxon>Amphibia</taxon>
        <taxon>Batrachia</taxon>
        <taxon>Caudata</taxon>
        <taxon>Salamandroidea</taxon>
        <taxon>Salamandridae</taxon>
        <taxon>Pleurodelinae</taxon>
        <taxon>Pleurodeles</taxon>
    </lineage>
</organism>
<dbReference type="EMBL" id="JANPWB010000013">
    <property type="protein sequence ID" value="KAJ1104811.1"/>
    <property type="molecule type" value="Genomic_DNA"/>
</dbReference>
<comment type="caution">
    <text evidence="1">The sequence shown here is derived from an EMBL/GenBank/DDBJ whole genome shotgun (WGS) entry which is preliminary data.</text>
</comment>
<dbReference type="AlphaFoldDB" id="A0AAV7MM09"/>
<sequence length="165" mass="18427">MLECKAGSWKAVLVCCRCISVLSPAYNKYYEDNILTSYSSSQIGDVLVTFSQETSLLIVGLPKVCCFFVLWRGRQDHRIVGDRLLLVVCCWVCDHHCLTARLCEGEACLLTRYRFILAQWMGSYSFPRKTADDAGARLLPRALLAIPLENQLTGVLHATATLCCA</sequence>
<evidence type="ECO:0000313" key="2">
    <source>
        <dbReference type="Proteomes" id="UP001066276"/>
    </source>
</evidence>
<evidence type="ECO:0000313" key="1">
    <source>
        <dbReference type="EMBL" id="KAJ1104811.1"/>
    </source>
</evidence>
<name>A0AAV7MM09_PLEWA</name>
<dbReference type="Proteomes" id="UP001066276">
    <property type="component" value="Chromosome 9"/>
</dbReference>
<proteinExistence type="predicted"/>
<protein>
    <submittedName>
        <fullName evidence="1">Uncharacterized protein</fullName>
    </submittedName>
</protein>
<reference evidence="1" key="1">
    <citation type="journal article" date="2022" name="bioRxiv">
        <title>Sequencing and chromosome-scale assembly of the giantPleurodeles waltlgenome.</title>
        <authorList>
            <person name="Brown T."/>
            <person name="Elewa A."/>
            <person name="Iarovenko S."/>
            <person name="Subramanian E."/>
            <person name="Araus A.J."/>
            <person name="Petzold A."/>
            <person name="Susuki M."/>
            <person name="Suzuki K.-i.T."/>
            <person name="Hayashi T."/>
            <person name="Toyoda A."/>
            <person name="Oliveira C."/>
            <person name="Osipova E."/>
            <person name="Leigh N.D."/>
            <person name="Simon A."/>
            <person name="Yun M.H."/>
        </authorList>
    </citation>
    <scope>NUCLEOTIDE SEQUENCE</scope>
    <source>
        <strain evidence="1">20211129_DDA</strain>
        <tissue evidence="1">Liver</tissue>
    </source>
</reference>
<keyword evidence="2" id="KW-1185">Reference proteome</keyword>
<accession>A0AAV7MM09</accession>
<gene>
    <name evidence="1" type="ORF">NDU88_002220</name>
</gene>